<protein>
    <recommendedName>
        <fullName evidence="3">NTF2 fold immunity protein domain-containing protein</fullName>
    </recommendedName>
</protein>
<evidence type="ECO:0000313" key="1">
    <source>
        <dbReference type="EMBL" id="QWW81731.1"/>
    </source>
</evidence>
<organism evidence="1 2">
    <name type="scientific">Leclercia pneumoniae</name>
    <dbReference type="NCBI Taxonomy" id="2815358"/>
    <lineage>
        <taxon>Bacteria</taxon>
        <taxon>Pseudomonadati</taxon>
        <taxon>Pseudomonadota</taxon>
        <taxon>Gammaproteobacteria</taxon>
        <taxon>Enterobacterales</taxon>
        <taxon>Enterobacteriaceae</taxon>
        <taxon>Leclercia</taxon>
    </lineage>
</organism>
<sequence length="131" mass="15286">MTEAMATSPEQMVVAFQHDYKIWNDESFQNRRPDDVNAMKTAEQNYAALLKKYTQPDFHGEPVAYGSDASHDPAREKIIGKNIQQYEAVITTQLSAEYYSPVYEYHFSQEKQKWYLTQIYLVDEDGKYPSL</sequence>
<dbReference type="Proteomes" id="UP000683497">
    <property type="component" value="Chromosome"/>
</dbReference>
<name>A0ABX8JZP6_9ENTR</name>
<accession>A0ABX8JZP6</accession>
<reference evidence="1 2" key="1">
    <citation type="submission" date="2021-06" db="EMBL/GenBank/DDBJ databases">
        <title>Leclercia pneumoniae sp. nov.</title>
        <authorList>
            <person name="Hoenemann M."/>
            <person name="Viehweger A."/>
            <person name="Dietze N."/>
        </authorList>
    </citation>
    <scope>NUCLEOTIDE SEQUENCE [LARGE SCALE GENOMIC DNA]</scope>
    <source>
        <strain evidence="2">49125</strain>
    </source>
</reference>
<keyword evidence="2" id="KW-1185">Reference proteome</keyword>
<evidence type="ECO:0000313" key="2">
    <source>
        <dbReference type="Proteomes" id="UP000683497"/>
    </source>
</evidence>
<dbReference type="EMBL" id="CP076838">
    <property type="protein sequence ID" value="QWW81731.1"/>
    <property type="molecule type" value="Genomic_DNA"/>
</dbReference>
<gene>
    <name evidence="1" type="ORF">KQ929_09725</name>
</gene>
<proteinExistence type="predicted"/>
<evidence type="ECO:0008006" key="3">
    <source>
        <dbReference type="Google" id="ProtNLM"/>
    </source>
</evidence>